<organism evidence="4 5">
    <name type="scientific">Colletotrichum gloeosporioides</name>
    <name type="common">Anthracnose fungus</name>
    <name type="synonym">Glomerella cingulata</name>
    <dbReference type="NCBI Taxonomy" id="474922"/>
    <lineage>
        <taxon>Eukaryota</taxon>
        <taxon>Fungi</taxon>
        <taxon>Dikarya</taxon>
        <taxon>Ascomycota</taxon>
        <taxon>Pezizomycotina</taxon>
        <taxon>Sordariomycetes</taxon>
        <taxon>Hypocreomycetidae</taxon>
        <taxon>Glomerellales</taxon>
        <taxon>Glomerellaceae</taxon>
        <taxon>Colletotrichum</taxon>
        <taxon>Colletotrichum gloeosporioides species complex</taxon>
    </lineage>
</organism>
<dbReference type="PROSITE" id="PS50297">
    <property type="entry name" value="ANK_REP_REGION"/>
    <property type="match status" value="1"/>
</dbReference>
<evidence type="ECO:0000259" key="3">
    <source>
        <dbReference type="Pfam" id="PF06985"/>
    </source>
</evidence>
<dbReference type="SUPFAM" id="SSF48403">
    <property type="entry name" value="Ankyrin repeat"/>
    <property type="match status" value="1"/>
</dbReference>
<feature type="domain" description="Heterokaryon incompatibility" evidence="3">
    <location>
        <begin position="709"/>
        <end position="844"/>
    </location>
</feature>
<reference evidence="4" key="1">
    <citation type="journal article" date="2020" name="Phytopathology">
        <title>Genome sequence and comparative analysis of Colletotrichum gloeosporioides isolated from Liriodendron leaves.</title>
        <authorList>
            <person name="Fu F.F."/>
            <person name="Hao Z."/>
            <person name="Wang P."/>
            <person name="Lu Y."/>
            <person name="Xue L.J."/>
            <person name="Wei G."/>
            <person name="Tian Y."/>
            <person name="Baishi H."/>
            <person name="Xu H."/>
            <person name="Shi J."/>
            <person name="Cheng T."/>
            <person name="Wang G."/>
            <person name="Yi Y."/>
            <person name="Chen J."/>
        </authorList>
    </citation>
    <scope>NUCLEOTIDE SEQUENCE</scope>
    <source>
        <strain evidence="4">Lc1</strain>
    </source>
</reference>
<dbReference type="RefSeq" id="XP_045263663.1">
    <property type="nucleotide sequence ID" value="XM_045400990.1"/>
</dbReference>
<dbReference type="Pfam" id="PF06985">
    <property type="entry name" value="HET"/>
    <property type="match status" value="1"/>
</dbReference>
<protein>
    <recommendedName>
        <fullName evidence="3">Heterokaryon incompatibility domain-containing protein</fullName>
    </recommendedName>
</protein>
<evidence type="ECO:0000256" key="2">
    <source>
        <dbReference type="SAM" id="MobiDB-lite"/>
    </source>
</evidence>
<dbReference type="InterPro" id="IPR036770">
    <property type="entry name" value="Ankyrin_rpt-contain_sf"/>
</dbReference>
<dbReference type="Pfam" id="PF12796">
    <property type="entry name" value="Ank_2"/>
    <property type="match status" value="2"/>
</dbReference>
<dbReference type="EMBL" id="WVTB01000050">
    <property type="protein sequence ID" value="KAF3804504.1"/>
    <property type="molecule type" value="Genomic_DNA"/>
</dbReference>
<keyword evidence="5" id="KW-1185">Reference proteome</keyword>
<dbReference type="PROSITE" id="PS50088">
    <property type="entry name" value="ANK_REPEAT"/>
    <property type="match status" value="1"/>
</dbReference>
<evidence type="ECO:0000313" key="5">
    <source>
        <dbReference type="Proteomes" id="UP000613401"/>
    </source>
</evidence>
<name>A0A8H4CIL6_COLGL</name>
<dbReference type="Pfam" id="PF26639">
    <property type="entry name" value="Het-6_barrel"/>
    <property type="match status" value="1"/>
</dbReference>
<evidence type="ECO:0000256" key="1">
    <source>
        <dbReference type="PROSITE-ProRule" id="PRU00023"/>
    </source>
</evidence>
<accession>A0A8H4CIL6</accession>
<dbReference type="PANTHER" id="PTHR24148">
    <property type="entry name" value="ANKYRIN REPEAT DOMAIN-CONTAINING PROTEIN 39 HOMOLOG-RELATED"/>
    <property type="match status" value="1"/>
</dbReference>
<evidence type="ECO:0000313" key="4">
    <source>
        <dbReference type="EMBL" id="KAF3804504.1"/>
    </source>
</evidence>
<dbReference type="InterPro" id="IPR002110">
    <property type="entry name" value="Ankyrin_rpt"/>
</dbReference>
<feature type="repeat" description="ANK" evidence="1">
    <location>
        <begin position="156"/>
        <end position="188"/>
    </location>
</feature>
<reference evidence="4" key="2">
    <citation type="submission" date="2020-03" db="EMBL/GenBank/DDBJ databases">
        <authorList>
            <person name="Fu F.-F."/>
            <person name="Chen J."/>
        </authorList>
    </citation>
    <scope>NUCLEOTIDE SEQUENCE</scope>
    <source>
        <strain evidence="4">Lc1</strain>
    </source>
</reference>
<keyword evidence="1" id="KW-0040">ANK repeat</keyword>
<dbReference type="Proteomes" id="UP000613401">
    <property type="component" value="Unassembled WGS sequence"/>
</dbReference>
<proteinExistence type="predicted"/>
<dbReference type="Gene3D" id="1.25.40.20">
    <property type="entry name" value="Ankyrin repeat-containing domain"/>
    <property type="match status" value="2"/>
</dbReference>
<dbReference type="InterPro" id="IPR052895">
    <property type="entry name" value="HetReg/Transcr_Mod"/>
</dbReference>
<dbReference type="AlphaFoldDB" id="A0A8H4CIL6"/>
<comment type="caution">
    <text evidence="4">The sequence shown here is derived from an EMBL/GenBank/DDBJ whole genome shotgun (WGS) entry which is preliminary data.</text>
</comment>
<dbReference type="InterPro" id="IPR010730">
    <property type="entry name" value="HET"/>
</dbReference>
<feature type="region of interest" description="Disordered" evidence="2">
    <location>
        <begin position="187"/>
        <end position="207"/>
    </location>
</feature>
<sequence>MFITAPMEHPQPDQDDAIATEEVIAAAGEWLVSLCSKKNTHDDPQGFTPLEQLKFDEFFVLYRQSPVFKRYHVEAVRKCLSKGLKPDYRLARILIEQDDTNVLFAQEKNVLQVAIKAVKVEPGLLGQSPRESSPELMAMVELLIEHGASVTCLDEDGNTALFYACVLGYGELFRYLVAAGAQLSTEHHRSPPVQLGKPEDGSGGPQEIKTEETKVNLLQITLDALISPQRIVDMTWVGWPPGVNYDRPMWALDLKDTWGGIILHLLQAGLSYTKDDPGLIMLLHVACYQGVCEFVEKLIGFGVASNVAGPRMVDGGQGEGDSFGSALHAAAATSQLLVAKLLMEHGESPRTRRRCVFGNRATDKDRTPLEVAIASGRYGGAERLLPFLEGLLACAESLEESDYQEMIAYCARRNQLDFAKRLLRRGIHPQTVPADVASLEMVRLLISHGAVLDPAAMQKNALSRQQLELLRWCVGEYGPQLASDPESWGNTAVRLISSGQAYLDTIQYLVSEYPGPHVDWVFSARLRRDEKDEPMLTSWLHLAIVRDNIRALRMLLEAGADPRCPGLELDASTAMRQRQYHSLRNIGERLHVVKMLECKLHGDDGWSLPSYGELITRQKDAIIKQRRAWDSRLQQLIETRQESPDVMSQLKRGSPTTTAQFNAISSILEYTPLPSKSSFRLLELLPSSSRATPLRGRLVQSDITYQPDYEALSYVWGDASPCEHILIGEHTVPITTNLHSALIHLRHSSEARTLWVDALCIDQSTHGERNQQVMIMGDIYKSARQVVVWLGETADDSHLVFEHLKDESAKKSWPNVSKPTPRLRRAWLALITRPWFFRTWVIQEVALSRRAVVMCGEDAAPWMDLGSGRSDISGGANGLSSKLSFPGNSPDHPISGFDADSHIWRLRLLKYGSDPVSIMRYSRVCQTSEVEDRVYGILGLFEPRFVTVDYDTPVEQIFRQFTEAVIRLTDDLRVLRCFGVGARTKSLPSWVPDFTDTATAGTLPLHSWHPPYGTPQELTYRTADGTSFSVPASELMQKVLSGMSFRDDGALLLRGKLVDTIRSLGPELPADTAYTPGTDAFGRVMREWEALAATLIPGWKKLSLAPSVTRAYAATLAASHGDELHSIDFGFAEWYRHCGAGILEQADPAMMLRDREFYLWWLGVGKRDEDEDTAATEVEYELREFAKQMELSCYGRRLFITEEGSMGLAGPRARVGDHVVFFPGADQPFVLRWREEGEGWVMANDCYLYGLEPYALFQDEEHFVEEFVIF</sequence>
<dbReference type="GeneID" id="69008029"/>
<gene>
    <name evidence="4" type="ORF">GCG54_00000858</name>
</gene>
<dbReference type="SMART" id="SM00248">
    <property type="entry name" value="ANK"/>
    <property type="match status" value="7"/>
</dbReference>
<dbReference type="PANTHER" id="PTHR24148:SF73">
    <property type="entry name" value="HET DOMAIN PROTEIN (AFU_ORTHOLOGUE AFUA_8G01020)"/>
    <property type="match status" value="1"/>
</dbReference>